<evidence type="ECO:0000256" key="3">
    <source>
        <dbReference type="ARBA" id="ARBA00022840"/>
    </source>
</evidence>
<dbReference type="InterPro" id="IPR024185">
    <property type="entry name" value="FTHF_cligase-like_sf"/>
</dbReference>
<proteinExistence type="inferred from homology"/>
<evidence type="ECO:0000313" key="5">
    <source>
        <dbReference type="EMBL" id="SMF02171.1"/>
    </source>
</evidence>
<evidence type="ECO:0000313" key="6">
    <source>
        <dbReference type="Proteomes" id="UP000192917"/>
    </source>
</evidence>
<keyword evidence="6" id="KW-1185">Reference proteome</keyword>
<sequence length="223" mass="24870">MQDDSMRDWPEVRAWRKAKRAELIERRLALPATDGAEAAAVVANLRAAEVPELATGLIGFYWPFKREIDLRPFVRDCLKTGARAALPVVVEKGRPVEFWAWQPRMKMKPGIWNIPVPAERAPVQPDVLLVALVGFDEAGYRLGYGGGYYDRTLAALSPRPLTLGLGFELGRLPTIHPQPHDIPLDAIVTERGIAWHRSRGRPLSDTAEGYASPPCFLHELDCT</sequence>
<dbReference type="Pfam" id="PF01812">
    <property type="entry name" value="5-FTHF_cyc-lig"/>
    <property type="match status" value="1"/>
</dbReference>
<dbReference type="STRING" id="560819.SAMN05428998_10329"/>
<dbReference type="GO" id="GO:0030272">
    <property type="term" value="F:5-formyltetrahydrofolate cyclo-ligase activity"/>
    <property type="evidence" value="ECO:0007669"/>
    <property type="project" value="UniProtKB-EC"/>
</dbReference>
<keyword evidence="3 4" id="KW-0067">ATP-binding</keyword>
<organism evidence="5 6">
    <name type="scientific">Tistlia consotensis USBA 355</name>
    <dbReference type="NCBI Taxonomy" id="560819"/>
    <lineage>
        <taxon>Bacteria</taxon>
        <taxon>Pseudomonadati</taxon>
        <taxon>Pseudomonadota</taxon>
        <taxon>Alphaproteobacteria</taxon>
        <taxon>Rhodospirillales</taxon>
        <taxon>Rhodovibrionaceae</taxon>
        <taxon>Tistlia</taxon>
    </lineage>
</organism>
<dbReference type="GO" id="GO:0009396">
    <property type="term" value="P:folic acid-containing compound biosynthetic process"/>
    <property type="evidence" value="ECO:0007669"/>
    <property type="project" value="TreeGrafter"/>
</dbReference>
<keyword evidence="4" id="KW-0460">Magnesium</keyword>
<dbReference type="Proteomes" id="UP000192917">
    <property type="component" value="Unassembled WGS sequence"/>
</dbReference>
<accession>A0A1Y6BBX8</accession>
<dbReference type="PANTHER" id="PTHR23407:SF1">
    <property type="entry name" value="5-FORMYLTETRAHYDROFOLATE CYCLO-LIGASE"/>
    <property type="match status" value="1"/>
</dbReference>
<dbReference type="InterPro" id="IPR037171">
    <property type="entry name" value="NagB/RpiA_transferase-like"/>
</dbReference>
<dbReference type="AlphaFoldDB" id="A0A1Y6BBX8"/>
<keyword evidence="5" id="KW-0436">Ligase</keyword>
<dbReference type="GO" id="GO:0046872">
    <property type="term" value="F:metal ion binding"/>
    <property type="evidence" value="ECO:0007669"/>
    <property type="project" value="UniProtKB-KW"/>
</dbReference>
<keyword evidence="4" id="KW-0479">Metal-binding</keyword>
<dbReference type="PANTHER" id="PTHR23407">
    <property type="entry name" value="ATPASE INHIBITOR/5-FORMYLTETRAHYDROFOLATE CYCLO-LIGASE"/>
    <property type="match status" value="1"/>
</dbReference>
<dbReference type="SUPFAM" id="SSF100950">
    <property type="entry name" value="NagB/RpiA/CoA transferase-like"/>
    <property type="match status" value="1"/>
</dbReference>
<comment type="similarity">
    <text evidence="1 4">Belongs to the 5-formyltetrahydrofolate cyclo-ligase family.</text>
</comment>
<name>A0A1Y6BBX8_9PROT</name>
<dbReference type="InterPro" id="IPR002698">
    <property type="entry name" value="FTHF_cligase"/>
</dbReference>
<gene>
    <name evidence="5" type="ORF">SAMN05428998_10329</name>
</gene>
<dbReference type="Gene3D" id="3.40.50.10420">
    <property type="entry name" value="NagB/RpiA/CoA transferase-like"/>
    <property type="match status" value="1"/>
</dbReference>
<comment type="catalytic activity">
    <reaction evidence="4">
        <text>(6S)-5-formyl-5,6,7,8-tetrahydrofolate + ATP = (6R)-5,10-methenyltetrahydrofolate + ADP + phosphate</text>
        <dbReference type="Rhea" id="RHEA:10488"/>
        <dbReference type="ChEBI" id="CHEBI:30616"/>
        <dbReference type="ChEBI" id="CHEBI:43474"/>
        <dbReference type="ChEBI" id="CHEBI:57455"/>
        <dbReference type="ChEBI" id="CHEBI:57457"/>
        <dbReference type="ChEBI" id="CHEBI:456216"/>
        <dbReference type="EC" id="6.3.3.2"/>
    </reaction>
</comment>
<protein>
    <recommendedName>
        <fullName evidence="4">5-formyltetrahydrofolate cyclo-ligase</fullName>
        <ecNumber evidence="4">6.3.3.2</ecNumber>
    </recommendedName>
</protein>
<evidence type="ECO:0000256" key="4">
    <source>
        <dbReference type="RuleBase" id="RU361279"/>
    </source>
</evidence>
<dbReference type="EC" id="6.3.3.2" evidence="4"/>
<keyword evidence="2 4" id="KW-0547">Nucleotide-binding</keyword>
<dbReference type="NCBIfam" id="TIGR02727">
    <property type="entry name" value="MTHFS_bact"/>
    <property type="match status" value="1"/>
</dbReference>
<reference evidence="5 6" key="1">
    <citation type="submission" date="2017-04" db="EMBL/GenBank/DDBJ databases">
        <authorList>
            <person name="Afonso C.L."/>
            <person name="Miller P.J."/>
            <person name="Scott M.A."/>
            <person name="Spackman E."/>
            <person name="Goraichik I."/>
            <person name="Dimitrov K.M."/>
            <person name="Suarez D.L."/>
            <person name="Swayne D.E."/>
        </authorList>
    </citation>
    <scope>NUCLEOTIDE SEQUENCE [LARGE SCALE GENOMIC DNA]</scope>
    <source>
        <strain evidence="5 6">USBA 355</strain>
    </source>
</reference>
<dbReference type="RefSeq" id="WP_085121486.1">
    <property type="nucleotide sequence ID" value="NZ_FWZX01000003.1"/>
</dbReference>
<comment type="cofactor">
    <cofactor evidence="4">
        <name>Mg(2+)</name>
        <dbReference type="ChEBI" id="CHEBI:18420"/>
    </cofactor>
</comment>
<evidence type="ECO:0000256" key="1">
    <source>
        <dbReference type="ARBA" id="ARBA00010638"/>
    </source>
</evidence>
<evidence type="ECO:0000256" key="2">
    <source>
        <dbReference type="ARBA" id="ARBA00022741"/>
    </source>
</evidence>
<dbReference type="GO" id="GO:0035999">
    <property type="term" value="P:tetrahydrofolate interconversion"/>
    <property type="evidence" value="ECO:0007669"/>
    <property type="project" value="TreeGrafter"/>
</dbReference>
<dbReference type="GO" id="GO:0005524">
    <property type="term" value="F:ATP binding"/>
    <property type="evidence" value="ECO:0007669"/>
    <property type="project" value="UniProtKB-KW"/>
</dbReference>
<dbReference type="EMBL" id="FWZX01000003">
    <property type="protein sequence ID" value="SMF02171.1"/>
    <property type="molecule type" value="Genomic_DNA"/>
</dbReference>